<evidence type="ECO:0000313" key="8">
    <source>
        <dbReference type="EMBL" id="MBU3843810.1"/>
    </source>
</evidence>
<evidence type="ECO:0000256" key="2">
    <source>
        <dbReference type="ARBA" id="ARBA00009677"/>
    </source>
</evidence>
<dbReference type="PIRSF" id="PIRSF002889">
    <property type="entry name" value="Rod_FlgB"/>
    <property type="match status" value="1"/>
</dbReference>
<reference evidence="8" key="1">
    <citation type="journal article" date="2021" name="PeerJ">
        <title>Extensive microbial diversity within the chicken gut microbiome revealed by metagenomics and culture.</title>
        <authorList>
            <person name="Gilroy R."/>
            <person name="Ravi A."/>
            <person name="Getino M."/>
            <person name="Pursley I."/>
            <person name="Horton D.L."/>
            <person name="Alikhan N.F."/>
            <person name="Baker D."/>
            <person name="Gharbi K."/>
            <person name="Hall N."/>
            <person name="Watson M."/>
            <person name="Adriaenssens E.M."/>
            <person name="Foster-Nyarko E."/>
            <person name="Jarju S."/>
            <person name="Secka A."/>
            <person name="Antonio M."/>
            <person name="Oren A."/>
            <person name="Chaudhuri R.R."/>
            <person name="La Ragione R."/>
            <person name="Hildebrand F."/>
            <person name="Pallen M.J."/>
        </authorList>
    </citation>
    <scope>NUCLEOTIDE SEQUENCE</scope>
    <source>
        <strain evidence="8">378</strain>
    </source>
</reference>
<evidence type="ECO:0000313" key="9">
    <source>
        <dbReference type="Proteomes" id="UP000733611"/>
    </source>
</evidence>
<dbReference type="PANTHER" id="PTHR30435:SF12">
    <property type="entry name" value="FLAGELLAR BASAL BODY ROD PROTEIN FLGB"/>
    <property type="match status" value="1"/>
</dbReference>
<keyword evidence="8" id="KW-0966">Cell projection</keyword>
<dbReference type="GO" id="GO:0071978">
    <property type="term" value="P:bacterial-type flagellum-dependent swarming motility"/>
    <property type="evidence" value="ECO:0007669"/>
    <property type="project" value="TreeGrafter"/>
</dbReference>
<reference evidence="8" key="2">
    <citation type="submission" date="2021-04" db="EMBL/GenBank/DDBJ databases">
        <authorList>
            <person name="Gilroy R."/>
        </authorList>
    </citation>
    <scope>NUCLEOTIDE SEQUENCE</scope>
    <source>
        <strain evidence="8">378</strain>
    </source>
</reference>
<dbReference type="InterPro" id="IPR001444">
    <property type="entry name" value="Flag_bb_rod_N"/>
</dbReference>
<feature type="domain" description="Flagellar basal body rod protein N-terminal" evidence="7">
    <location>
        <begin position="19"/>
        <end position="40"/>
    </location>
</feature>
<comment type="function">
    <text evidence="5 6">Structural component of flagellum, the bacterial motility apparatus. Part of the rod structure of flagellar basal body.</text>
</comment>
<name>A0A948TEX8_9GAMM</name>
<dbReference type="InterPro" id="IPR006300">
    <property type="entry name" value="FlgB"/>
</dbReference>
<evidence type="ECO:0000259" key="7">
    <source>
        <dbReference type="Pfam" id="PF00460"/>
    </source>
</evidence>
<keyword evidence="8" id="KW-0282">Flagellum</keyword>
<comment type="caution">
    <text evidence="8">The sequence shown here is derived from an EMBL/GenBank/DDBJ whole genome shotgun (WGS) entry which is preliminary data.</text>
</comment>
<gene>
    <name evidence="8" type="primary">flgB</name>
    <name evidence="8" type="ORF">H9847_02905</name>
</gene>
<sequence length="141" mass="15766">MSAISFDKLFGVHQHTMRIRNNRAEVIAGNLANADTPGFKARDLDFNEALVQAAHLQTVKPLPQMAKTAAGHMDITDLEKLKDPGSIMKYRNPFQPDTGNGNTVEVSTERMNYLSNNIEYQATMQFLNGRISKMRTALRGQ</sequence>
<protein>
    <recommendedName>
        <fullName evidence="3 6">Flagellar basal body rod protein FlgB</fullName>
    </recommendedName>
</protein>
<organism evidence="8 9">
    <name type="scientific">Candidatus Anaerobiospirillum pullicola</name>
    <dbReference type="NCBI Taxonomy" id="2838451"/>
    <lineage>
        <taxon>Bacteria</taxon>
        <taxon>Pseudomonadati</taxon>
        <taxon>Pseudomonadota</taxon>
        <taxon>Gammaproteobacteria</taxon>
        <taxon>Aeromonadales</taxon>
        <taxon>Succinivibrionaceae</taxon>
        <taxon>Anaerobiospirillum</taxon>
    </lineage>
</organism>
<dbReference type="Proteomes" id="UP000733611">
    <property type="component" value="Unassembled WGS sequence"/>
</dbReference>
<keyword evidence="4 6" id="KW-0975">Bacterial flagellum</keyword>
<comment type="subcellular location">
    <subcellularLocation>
        <location evidence="1 6">Bacterial flagellum basal body</location>
    </subcellularLocation>
</comment>
<dbReference type="AlphaFoldDB" id="A0A948TEX8"/>
<evidence type="ECO:0000256" key="5">
    <source>
        <dbReference type="ARBA" id="ARBA00024934"/>
    </source>
</evidence>
<dbReference type="GO" id="GO:0030694">
    <property type="term" value="C:bacterial-type flagellum basal body, rod"/>
    <property type="evidence" value="ECO:0007669"/>
    <property type="project" value="InterPro"/>
</dbReference>
<dbReference type="EMBL" id="JAHLFE010000057">
    <property type="protein sequence ID" value="MBU3843810.1"/>
    <property type="molecule type" value="Genomic_DNA"/>
</dbReference>
<comment type="subunit">
    <text evidence="6">The basal body constitutes a major portion of the flagellar organelle and consists of a number of rings mounted on a central rod.</text>
</comment>
<dbReference type="NCBIfam" id="TIGR01396">
    <property type="entry name" value="FlgB"/>
    <property type="match status" value="1"/>
</dbReference>
<evidence type="ECO:0000256" key="6">
    <source>
        <dbReference type="PIRNR" id="PIRNR002889"/>
    </source>
</evidence>
<evidence type="ECO:0000256" key="1">
    <source>
        <dbReference type="ARBA" id="ARBA00004117"/>
    </source>
</evidence>
<keyword evidence="8" id="KW-0969">Cilium</keyword>
<accession>A0A948TEX8</accession>
<proteinExistence type="inferred from homology"/>
<dbReference type="PANTHER" id="PTHR30435">
    <property type="entry name" value="FLAGELLAR PROTEIN"/>
    <property type="match status" value="1"/>
</dbReference>
<dbReference type="Pfam" id="PF00460">
    <property type="entry name" value="Flg_bb_rod"/>
    <property type="match status" value="1"/>
</dbReference>
<evidence type="ECO:0000256" key="3">
    <source>
        <dbReference type="ARBA" id="ARBA00014376"/>
    </source>
</evidence>
<evidence type="ECO:0000256" key="4">
    <source>
        <dbReference type="ARBA" id="ARBA00023143"/>
    </source>
</evidence>
<comment type="similarity">
    <text evidence="2 6">Belongs to the flagella basal body rod proteins family.</text>
</comment>